<evidence type="ECO:0000256" key="1">
    <source>
        <dbReference type="ARBA" id="ARBA00005254"/>
    </source>
</evidence>
<dbReference type="SUPFAM" id="SSF52096">
    <property type="entry name" value="ClpP/crotonase"/>
    <property type="match status" value="1"/>
</dbReference>
<organism evidence="2 3">
    <name type="scientific">Pontibacter korlensis</name>
    <dbReference type="NCBI Taxonomy" id="400092"/>
    <lineage>
        <taxon>Bacteria</taxon>
        <taxon>Pseudomonadati</taxon>
        <taxon>Bacteroidota</taxon>
        <taxon>Cytophagia</taxon>
        <taxon>Cytophagales</taxon>
        <taxon>Hymenobacteraceae</taxon>
        <taxon>Pontibacter</taxon>
    </lineage>
</organism>
<dbReference type="KEGG" id="pko:PKOR_14595"/>
<reference evidence="2 3" key="1">
    <citation type="journal article" date="2015" name="Sci. Rep.">
        <title>Unraveling adaptation of Pontibacter korlensis to radiation and infertility in desert through complete genome and comparative transcriptomic analysis.</title>
        <authorList>
            <person name="Dai J."/>
            <person name="Dai W."/>
            <person name="Qiu C."/>
            <person name="Yang Z."/>
            <person name="Zhang Y."/>
            <person name="Zhou M."/>
            <person name="Zhang L."/>
            <person name="Fang C."/>
            <person name="Gao Q."/>
            <person name="Yang Q."/>
            <person name="Li X."/>
            <person name="Wang Z."/>
            <person name="Wang Z."/>
            <person name="Jia Z."/>
            <person name="Chen X."/>
        </authorList>
    </citation>
    <scope>NUCLEOTIDE SEQUENCE [LARGE SCALE GENOMIC DNA]</scope>
    <source>
        <strain evidence="2 3">X14-1T</strain>
    </source>
</reference>
<dbReference type="GO" id="GO:0003824">
    <property type="term" value="F:catalytic activity"/>
    <property type="evidence" value="ECO:0007669"/>
    <property type="project" value="UniProtKB-ARBA"/>
</dbReference>
<sequence>MSTRDTKAAGTVEATTDEQGITTVTFFHPSHNSLPGALLDELAKTITNVSQEEKTKVIVLKSGGERTFCAGASFDELIAIENKEQGLVFFSGFAKVINACRNSSKIIIGRVQGKAIGGGVGVAASTDYCFATQHASVKLSELALGIGPFVVGPAVERKIGLAAFSQLSLDASEFRSAEWAKDKGLYVDVYESTEEMDVAVQTFAAKLTSYSPEALKAMKEVFWQGTEHWDKLLVERAGISGTLVLSDFTRNFIRSFKEKK</sequence>
<dbReference type="InterPro" id="IPR051683">
    <property type="entry name" value="Enoyl-CoA_Hydratase/Isomerase"/>
</dbReference>
<dbReference type="RefSeq" id="WP_046311683.1">
    <property type="nucleotide sequence ID" value="NZ_CBCSCY010000025.1"/>
</dbReference>
<accession>A0A0E3UXB7</accession>
<dbReference type="OrthoDB" id="638407at2"/>
<dbReference type="InterPro" id="IPR001753">
    <property type="entry name" value="Enoyl-CoA_hydra/iso"/>
</dbReference>
<dbReference type="AlphaFoldDB" id="A0A0E3UXB7"/>
<dbReference type="Gene3D" id="3.90.226.10">
    <property type="entry name" value="2-enoyl-CoA Hydratase, Chain A, domain 1"/>
    <property type="match status" value="1"/>
</dbReference>
<dbReference type="HOGENOM" id="CLU_009834_7_3_10"/>
<dbReference type="EMBL" id="CP009621">
    <property type="protein sequence ID" value="AKD04097.1"/>
    <property type="molecule type" value="Genomic_DNA"/>
</dbReference>
<dbReference type="PANTHER" id="PTHR42964">
    <property type="entry name" value="ENOYL-COA HYDRATASE"/>
    <property type="match status" value="1"/>
</dbReference>
<dbReference type="PATRIC" id="fig|400092.3.peg.3189"/>
<protein>
    <submittedName>
        <fullName evidence="2">Enoyl-CoA hydratase</fullName>
    </submittedName>
</protein>
<evidence type="ECO:0000313" key="2">
    <source>
        <dbReference type="EMBL" id="AKD04097.1"/>
    </source>
</evidence>
<dbReference type="InterPro" id="IPR029045">
    <property type="entry name" value="ClpP/crotonase-like_dom_sf"/>
</dbReference>
<gene>
    <name evidence="2" type="ORF">PKOR_14595</name>
</gene>
<dbReference type="CDD" id="cd06558">
    <property type="entry name" value="crotonase-like"/>
    <property type="match status" value="1"/>
</dbReference>
<proteinExistence type="inferred from homology"/>
<dbReference type="PANTHER" id="PTHR42964:SF1">
    <property type="entry name" value="POLYKETIDE BIOSYNTHESIS ENOYL-COA HYDRATASE PKSH-RELATED"/>
    <property type="match status" value="1"/>
</dbReference>
<keyword evidence="3" id="KW-1185">Reference proteome</keyword>
<comment type="similarity">
    <text evidence="1">Belongs to the enoyl-CoA hydratase/isomerase family.</text>
</comment>
<name>A0A0E3UXB7_9BACT</name>
<dbReference type="Pfam" id="PF00378">
    <property type="entry name" value="ECH_1"/>
    <property type="match status" value="1"/>
</dbReference>
<dbReference type="STRING" id="400092.PKOR_14595"/>
<dbReference type="Proteomes" id="UP000033109">
    <property type="component" value="Chromosome"/>
</dbReference>
<evidence type="ECO:0000313" key="3">
    <source>
        <dbReference type="Proteomes" id="UP000033109"/>
    </source>
</evidence>